<dbReference type="PROSITE" id="PS51197">
    <property type="entry name" value="HTH_RRF2_2"/>
    <property type="match status" value="1"/>
</dbReference>
<proteinExistence type="predicted"/>
<protein>
    <submittedName>
        <fullName evidence="1">Rrf2 family protein</fullName>
    </submittedName>
</protein>
<keyword evidence="2" id="KW-1185">Reference proteome</keyword>
<sequence>MSTHFSVSVHCLLLLSLSAPERITSAEIAGSVNTNPVVVRRILGGLKKAGLVNSSPGTRGFYLAKPASEITLAMVYEAAKDEGPLFPIHGSCNPNCEVGMQMDGLLTNLYQIAESKVEQFFATITLEDMERTSTERIQAPQLEANQKSN</sequence>
<dbReference type="Proteomes" id="UP000198538">
    <property type="component" value="Unassembled WGS sequence"/>
</dbReference>
<dbReference type="InterPro" id="IPR036390">
    <property type="entry name" value="WH_DNA-bd_sf"/>
</dbReference>
<dbReference type="PANTHER" id="PTHR33221">
    <property type="entry name" value="WINGED HELIX-TURN-HELIX TRANSCRIPTIONAL REGULATOR, RRF2 FAMILY"/>
    <property type="match status" value="1"/>
</dbReference>
<dbReference type="InterPro" id="IPR036388">
    <property type="entry name" value="WH-like_DNA-bd_sf"/>
</dbReference>
<dbReference type="AlphaFoldDB" id="A0A1G5IVT8"/>
<dbReference type="STRING" id="582692.SAMN05720606_109213"/>
<name>A0A1G5IVT8_9BACL</name>
<dbReference type="Gene3D" id="1.10.10.10">
    <property type="entry name" value="Winged helix-like DNA-binding domain superfamily/Winged helix DNA-binding domain"/>
    <property type="match status" value="1"/>
</dbReference>
<dbReference type="GO" id="GO:0003700">
    <property type="term" value="F:DNA-binding transcription factor activity"/>
    <property type="evidence" value="ECO:0007669"/>
    <property type="project" value="TreeGrafter"/>
</dbReference>
<dbReference type="GO" id="GO:0005829">
    <property type="term" value="C:cytosol"/>
    <property type="evidence" value="ECO:0007669"/>
    <property type="project" value="TreeGrafter"/>
</dbReference>
<dbReference type="InterPro" id="IPR000944">
    <property type="entry name" value="Tscrpt_reg_Rrf2"/>
</dbReference>
<dbReference type="RefSeq" id="WP_090921025.1">
    <property type="nucleotide sequence ID" value="NZ_FMVM01000009.1"/>
</dbReference>
<reference evidence="2" key="1">
    <citation type="submission" date="2016-10" db="EMBL/GenBank/DDBJ databases">
        <authorList>
            <person name="Varghese N."/>
            <person name="Submissions S."/>
        </authorList>
    </citation>
    <scope>NUCLEOTIDE SEQUENCE [LARGE SCALE GENOMIC DNA]</scope>
    <source>
        <strain evidence="2">BL9</strain>
    </source>
</reference>
<evidence type="ECO:0000313" key="2">
    <source>
        <dbReference type="Proteomes" id="UP000198538"/>
    </source>
</evidence>
<dbReference type="PANTHER" id="PTHR33221:SF15">
    <property type="entry name" value="HTH-TYPE TRANSCRIPTIONAL REGULATOR YWGB-RELATED"/>
    <property type="match status" value="1"/>
</dbReference>
<dbReference type="Pfam" id="PF02082">
    <property type="entry name" value="Rrf2"/>
    <property type="match status" value="1"/>
</dbReference>
<gene>
    <name evidence="1" type="ORF">SAMN05720606_109213</name>
</gene>
<evidence type="ECO:0000313" key="1">
    <source>
        <dbReference type="EMBL" id="SCY80176.1"/>
    </source>
</evidence>
<accession>A0A1G5IVT8</accession>
<dbReference type="EMBL" id="FMVM01000009">
    <property type="protein sequence ID" value="SCY80176.1"/>
    <property type="molecule type" value="Genomic_DNA"/>
</dbReference>
<organism evidence="1 2">
    <name type="scientific">Paenibacillus polysaccharolyticus</name>
    <dbReference type="NCBI Taxonomy" id="582692"/>
    <lineage>
        <taxon>Bacteria</taxon>
        <taxon>Bacillati</taxon>
        <taxon>Bacillota</taxon>
        <taxon>Bacilli</taxon>
        <taxon>Bacillales</taxon>
        <taxon>Paenibacillaceae</taxon>
        <taxon>Paenibacillus</taxon>
    </lineage>
</organism>
<dbReference type="SUPFAM" id="SSF46785">
    <property type="entry name" value="Winged helix' DNA-binding domain"/>
    <property type="match status" value="1"/>
</dbReference>